<evidence type="ECO:0000313" key="2">
    <source>
        <dbReference type="EMBL" id="MBR0597484.1"/>
    </source>
</evidence>
<reference evidence="2" key="2">
    <citation type="submission" date="2021-04" db="EMBL/GenBank/DDBJ databases">
        <authorList>
            <person name="Liu J."/>
        </authorList>
    </citation>
    <scope>NUCLEOTIDE SEQUENCE</scope>
    <source>
        <strain evidence="2">BAD-6</strain>
    </source>
</reference>
<dbReference type="AlphaFoldDB" id="A0A8J7VZC3"/>
<gene>
    <name evidence="2" type="ORF">KCX82_06355</name>
</gene>
<dbReference type="EMBL" id="JAGSND010000003">
    <property type="protein sequence ID" value="MBR0597484.1"/>
    <property type="molecule type" value="Genomic_DNA"/>
</dbReference>
<feature type="domain" description="Wadjet protein JetD C-terminal" evidence="1">
    <location>
        <begin position="227"/>
        <end position="391"/>
    </location>
</feature>
<evidence type="ECO:0000259" key="1">
    <source>
        <dbReference type="Pfam" id="PF09983"/>
    </source>
</evidence>
<dbReference type="InterPro" id="IPR024534">
    <property type="entry name" value="JetD_C"/>
</dbReference>
<keyword evidence="3" id="KW-1185">Reference proteome</keyword>
<dbReference type="RefSeq" id="WP_227017615.1">
    <property type="nucleotide sequence ID" value="NZ_JAGSND010000003.1"/>
</dbReference>
<reference evidence="2" key="1">
    <citation type="submission" date="2021-04" db="EMBL/GenBank/DDBJ databases">
        <title>Sinoanaerobacter chloroacetimidivorans sp. nov., an obligate anaerobic bacterium isolated from anaerobic sludge.</title>
        <authorList>
            <person name="Bao Y."/>
        </authorList>
    </citation>
    <scope>NUCLEOTIDE SEQUENCE</scope>
    <source>
        <strain evidence="2">BAD-6</strain>
    </source>
</reference>
<comment type="caution">
    <text evidence="2">The sequence shown here is derived from an EMBL/GenBank/DDBJ whole genome shotgun (WGS) entry which is preliminary data.</text>
</comment>
<dbReference type="Proteomes" id="UP000675664">
    <property type="component" value="Unassembled WGS sequence"/>
</dbReference>
<dbReference type="Pfam" id="PF09983">
    <property type="entry name" value="JetD_C"/>
    <property type="match status" value="1"/>
</dbReference>
<evidence type="ECO:0000313" key="3">
    <source>
        <dbReference type="Proteomes" id="UP000675664"/>
    </source>
</evidence>
<protein>
    <recommendedName>
        <fullName evidence="1">Wadjet protein JetD C-terminal domain-containing protein</fullName>
    </recommendedName>
</protein>
<proteinExistence type="predicted"/>
<sequence>MRLVDLLIEKNDKSPQGRLGKLSGNKNFQPQQLDYDRIGKSNFLRQAEELEKMGLLTVKWYDGKSEILNIRYNMDSMPVLYEMTGKVRPQELLADYYSRVKNELPKLQKNWIAAYYQSLLIQLEKGNIPLNLKKSEFLECMKGLDSLNEPTYKRIFSAKFLSDSKKFENHLQKVIISIACKHCPDVDDAMDDSQVLEQIFLEDYAQQLYVKGNLSLELEAKRLELSDYKYGVTLNSKTLKHVKILPEQSINRIVTIENKANFESSEIEEGTLFIFTHGFFSPKERDFLVNLRNVLYSESELKGNNKATTFLHSSDLDYGGIRIFKYIRKKVFPEIQPFMMDSEIYRKYRDLGYGTPIELQTLEKLKKLKEPLLQELIDSLVAERYGIEQECFLMI</sequence>
<accession>A0A8J7VZC3</accession>
<organism evidence="2 3">
    <name type="scientific">Sinanaerobacter chloroacetimidivorans</name>
    <dbReference type="NCBI Taxonomy" id="2818044"/>
    <lineage>
        <taxon>Bacteria</taxon>
        <taxon>Bacillati</taxon>
        <taxon>Bacillota</taxon>
        <taxon>Clostridia</taxon>
        <taxon>Peptostreptococcales</taxon>
        <taxon>Anaerovoracaceae</taxon>
        <taxon>Sinanaerobacter</taxon>
    </lineage>
</organism>
<name>A0A8J7VZC3_9FIRM</name>